<dbReference type="SUPFAM" id="SSF52172">
    <property type="entry name" value="CheY-like"/>
    <property type="match status" value="1"/>
</dbReference>
<comment type="caution">
    <text evidence="3">The sequence shown here is derived from an EMBL/GenBank/DDBJ whole genome shotgun (WGS) entry which is preliminary data.</text>
</comment>
<dbReference type="InterPro" id="IPR000792">
    <property type="entry name" value="Tscrpt_reg_LuxR_C"/>
</dbReference>
<dbReference type="Proteomes" id="UP000321638">
    <property type="component" value="Unassembled WGS sequence"/>
</dbReference>
<dbReference type="PANTHER" id="PTHR43214:SF42">
    <property type="entry name" value="TRANSCRIPTIONAL REGULATORY PROTEIN DESR"/>
    <property type="match status" value="1"/>
</dbReference>
<dbReference type="Pfam" id="PF00196">
    <property type="entry name" value="GerE"/>
    <property type="match status" value="1"/>
</dbReference>
<protein>
    <submittedName>
        <fullName evidence="3">Response regulator transcription factor</fullName>
    </submittedName>
</protein>
<keyword evidence="1" id="KW-0238">DNA-binding</keyword>
<evidence type="ECO:0000256" key="1">
    <source>
        <dbReference type="ARBA" id="ARBA00023125"/>
    </source>
</evidence>
<feature type="domain" description="HTH luxR-type" evidence="2">
    <location>
        <begin position="162"/>
        <end position="229"/>
    </location>
</feature>
<dbReference type="PANTHER" id="PTHR43214">
    <property type="entry name" value="TWO-COMPONENT RESPONSE REGULATOR"/>
    <property type="match status" value="1"/>
</dbReference>
<dbReference type="SUPFAM" id="SSF46894">
    <property type="entry name" value="C-terminal effector domain of the bipartite response regulators"/>
    <property type="match status" value="1"/>
</dbReference>
<dbReference type="OrthoDB" id="7826527at2"/>
<dbReference type="SMART" id="SM00421">
    <property type="entry name" value="HTH_LUXR"/>
    <property type="match status" value="1"/>
</dbReference>
<gene>
    <name evidence="3" type="ORF">FHP25_31105</name>
</gene>
<dbReference type="PRINTS" id="PR00038">
    <property type="entry name" value="HTHLUXR"/>
</dbReference>
<evidence type="ECO:0000313" key="4">
    <source>
        <dbReference type="Proteomes" id="UP000321638"/>
    </source>
</evidence>
<organism evidence="3 4">
    <name type="scientific">Vineibacter terrae</name>
    <dbReference type="NCBI Taxonomy" id="2586908"/>
    <lineage>
        <taxon>Bacteria</taxon>
        <taxon>Pseudomonadati</taxon>
        <taxon>Pseudomonadota</taxon>
        <taxon>Alphaproteobacteria</taxon>
        <taxon>Hyphomicrobiales</taxon>
        <taxon>Vineibacter</taxon>
    </lineage>
</organism>
<name>A0A5C8PC75_9HYPH</name>
<dbReference type="InterPro" id="IPR039420">
    <property type="entry name" value="WalR-like"/>
</dbReference>
<accession>A0A5C8PC75</accession>
<dbReference type="PROSITE" id="PS50043">
    <property type="entry name" value="HTH_LUXR_2"/>
    <property type="match status" value="1"/>
</dbReference>
<dbReference type="AlphaFoldDB" id="A0A5C8PC75"/>
<proteinExistence type="predicted"/>
<sequence length="248" mass="27008">MGAKMAHRLSAGVISTALIGPNSLFREGLKRTLHPPYQVKTVSETIDFVQKIAELDLVILVADADQADLPAQVRRVKEQNASARVVVISDIDTSEVLWPLLVASANGYLLKTISLEALLASLDIVMLGGTVVLPTPRNAFPIESTDCTGLDKGGVEAEISKPSTEPVYKKLTDREMEILLCLTKGASNKQIARTFSITEATVKVHLKAILRKIRVSNRTQAAVWAHHNYVAHPTSPPQTAAQFDEMLH</sequence>
<keyword evidence="4" id="KW-1185">Reference proteome</keyword>
<reference evidence="3 4" key="1">
    <citation type="submission" date="2019-06" db="EMBL/GenBank/DDBJ databases">
        <title>New taxonomy in bacterial strain CC-CFT640, isolated from vineyard.</title>
        <authorList>
            <person name="Lin S.-Y."/>
            <person name="Tsai C.-F."/>
            <person name="Young C.-C."/>
        </authorList>
    </citation>
    <scope>NUCLEOTIDE SEQUENCE [LARGE SCALE GENOMIC DNA]</scope>
    <source>
        <strain evidence="3 4">CC-CFT640</strain>
    </source>
</reference>
<dbReference type="GO" id="GO:0006355">
    <property type="term" value="P:regulation of DNA-templated transcription"/>
    <property type="evidence" value="ECO:0007669"/>
    <property type="project" value="InterPro"/>
</dbReference>
<dbReference type="InterPro" id="IPR011006">
    <property type="entry name" value="CheY-like_superfamily"/>
</dbReference>
<dbReference type="InterPro" id="IPR016032">
    <property type="entry name" value="Sig_transdc_resp-reg_C-effctor"/>
</dbReference>
<dbReference type="CDD" id="cd06170">
    <property type="entry name" value="LuxR_C_like"/>
    <property type="match status" value="1"/>
</dbReference>
<dbReference type="PROSITE" id="PS00622">
    <property type="entry name" value="HTH_LUXR_1"/>
    <property type="match status" value="1"/>
</dbReference>
<dbReference type="Gene3D" id="3.40.50.2300">
    <property type="match status" value="1"/>
</dbReference>
<dbReference type="GO" id="GO:0003677">
    <property type="term" value="F:DNA binding"/>
    <property type="evidence" value="ECO:0007669"/>
    <property type="project" value="UniProtKB-KW"/>
</dbReference>
<dbReference type="EMBL" id="VDUZ01000047">
    <property type="protein sequence ID" value="TXL71166.1"/>
    <property type="molecule type" value="Genomic_DNA"/>
</dbReference>
<evidence type="ECO:0000259" key="2">
    <source>
        <dbReference type="PROSITE" id="PS50043"/>
    </source>
</evidence>
<evidence type="ECO:0000313" key="3">
    <source>
        <dbReference type="EMBL" id="TXL71166.1"/>
    </source>
</evidence>